<reference evidence="2 3" key="1">
    <citation type="submission" date="2024-04" db="EMBL/GenBank/DDBJ databases">
        <title>Draft genome sequence of Pseudoxanthomonas putridarboris WD12.</title>
        <authorList>
            <person name="Oh J."/>
        </authorList>
    </citation>
    <scope>NUCLEOTIDE SEQUENCE [LARGE SCALE GENOMIC DNA]</scope>
    <source>
        <strain evidence="2 3">WD12</strain>
    </source>
</reference>
<dbReference type="Proteomes" id="UP001459204">
    <property type="component" value="Unassembled WGS sequence"/>
</dbReference>
<dbReference type="RefSeq" id="WP_341726980.1">
    <property type="nucleotide sequence ID" value="NZ_JBBWWT010000008.1"/>
</dbReference>
<feature type="domain" description="AB hydrolase-1" evidence="1">
    <location>
        <begin position="156"/>
        <end position="413"/>
    </location>
</feature>
<dbReference type="GO" id="GO:0016787">
    <property type="term" value="F:hydrolase activity"/>
    <property type="evidence" value="ECO:0007669"/>
    <property type="project" value="UniProtKB-KW"/>
</dbReference>
<proteinExistence type="predicted"/>
<sequence>MTDHSREEDMRIRTSLLKIVALAGFLLTASAVASEQQRPVASRLPCEVGSYLMTDGTSLDIGPGAQGQLRWRRPDGRTGALTPQGNGRWTSTLGWTSWPDGHHVAIRDCARGNIRFDDVAGRRLPLVEIDTRFQGSGIVLAGRLTLPPGEARVPIVVLIHGSENSSALERYSLQREFASAGIGVFAYDKRGTGASEGRYTQDYLTLAIDAIHATREARRLAGARAGRVGYQAGSQGGWVAPLAARIEPVDFVIVSFGLAVSPLEEDREAIEFDMERAGYGPEIKAKAMEIADAAAAIIESDFTEGYERLEAVKTKYGGEPWFESVRGNVTGYLLATPPETIRGEGPRLLEAVPAHYDPLPVLVNLEVPQLWIFGGQDRDAPPHETRRRLATLRSAGRPIATAVFPDAEHGMYEFEEGPDGERLSTRQPEGYLDMMKDFINTRMRASEYGSAEVSAGQP</sequence>
<gene>
    <name evidence="2" type="ORF">AAD027_15445</name>
</gene>
<dbReference type="PANTHER" id="PTHR43265:SF1">
    <property type="entry name" value="ESTERASE ESTD"/>
    <property type="match status" value="1"/>
</dbReference>
<name>A0ABU9J3E5_9GAMM</name>
<evidence type="ECO:0000313" key="2">
    <source>
        <dbReference type="EMBL" id="MEL1265749.1"/>
    </source>
</evidence>
<protein>
    <submittedName>
        <fullName evidence="2">Alpha/beta hydrolase</fullName>
    </submittedName>
</protein>
<evidence type="ECO:0000313" key="3">
    <source>
        <dbReference type="Proteomes" id="UP001459204"/>
    </source>
</evidence>
<keyword evidence="2" id="KW-0378">Hydrolase</keyword>
<dbReference type="SUPFAM" id="SSF53474">
    <property type="entry name" value="alpha/beta-Hydrolases"/>
    <property type="match status" value="1"/>
</dbReference>
<dbReference type="InterPro" id="IPR029058">
    <property type="entry name" value="AB_hydrolase_fold"/>
</dbReference>
<accession>A0ABU9J3E5</accession>
<organism evidence="2 3">
    <name type="scientific">Pseudoxanthomonas putridarboris</name>
    <dbReference type="NCBI Taxonomy" id="752605"/>
    <lineage>
        <taxon>Bacteria</taxon>
        <taxon>Pseudomonadati</taxon>
        <taxon>Pseudomonadota</taxon>
        <taxon>Gammaproteobacteria</taxon>
        <taxon>Lysobacterales</taxon>
        <taxon>Lysobacteraceae</taxon>
        <taxon>Pseudoxanthomonas</taxon>
    </lineage>
</organism>
<dbReference type="Gene3D" id="3.40.50.1820">
    <property type="entry name" value="alpha/beta hydrolase"/>
    <property type="match status" value="1"/>
</dbReference>
<dbReference type="EMBL" id="JBBWWT010000008">
    <property type="protein sequence ID" value="MEL1265749.1"/>
    <property type="molecule type" value="Genomic_DNA"/>
</dbReference>
<dbReference type="Pfam" id="PF12697">
    <property type="entry name" value="Abhydrolase_6"/>
    <property type="match status" value="1"/>
</dbReference>
<dbReference type="InterPro" id="IPR053145">
    <property type="entry name" value="AB_hydrolase_Est10"/>
</dbReference>
<dbReference type="InterPro" id="IPR000073">
    <property type="entry name" value="AB_hydrolase_1"/>
</dbReference>
<comment type="caution">
    <text evidence="2">The sequence shown here is derived from an EMBL/GenBank/DDBJ whole genome shotgun (WGS) entry which is preliminary data.</text>
</comment>
<dbReference type="PANTHER" id="PTHR43265">
    <property type="entry name" value="ESTERASE ESTD"/>
    <property type="match status" value="1"/>
</dbReference>
<keyword evidence="3" id="KW-1185">Reference proteome</keyword>
<evidence type="ECO:0000259" key="1">
    <source>
        <dbReference type="Pfam" id="PF12697"/>
    </source>
</evidence>